<keyword evidence="2" id="KW-0732">Signal</keyword>
<dbReference type="KEGG" id="tps:THAPSDRAFT_21081"/>
<name>B8BSI9_THAPS</name>
<feature type="chain" id="PRO_5002868936" description="Diatom pyrenoid component 2 domain-containing protein" evidence="2">
    <location>
        <begin position="23"/>
        <end position="512"/>
    </location>
</feature>
<dbReference type="InParanoid" id="B8BSI9"/>
<dbReference type="Proteomes" id="UP000001449">
    <property type="component" value="Chromosome 1"/>
</dbReference>
<evidence type="ECO:0000256" key="1">
    <source>
        <dbReference type="SAM" id="MobiDB-lite"/>
    </source>
</evidence>
<reference evidence="4 5" key="2">
    <citation type="journal article" date="2008" name="Nature">
        <title>The Phaeodactylum genome reveals the evolutionary history of diatom genomes.</title>
        <authorList>
            <person name="Bowler C."/>
            <person name="Allen A.E."/>
            <person name="Badger J.H."/>
            <person name="Grimwood J."/>
            <person name="Jabbari K."/>
            <person name="Kuo A."/>
            <person name="Maheswari U."/>
            <person name="Martens C."/>
            <person name="Maumus F."/>
            <person name="Otillar R.P."/>
            <person name="Rayko E."/>
            <person name="Salamov A."/>
            <person name="Vandepoele K."/>
            <person name="Beszteri B."/>
            <person name="Gruber A."/>
            <person name="Heijde M."/>
            <person name="Katinka M."/>
            <person name="Mock T."/>
            <person name="Valentin K."/>
            <person name="Verret F."/>
            <person name="Berges J.A."/>
            <person name="Brownlee C."/>
            <person name="Cadoret J.P."/>
            <person name="Chiovitti A."/>
            <person name="Choi C.J."/>
            <person name="Coesel S."/>
            <person name="De Martino A."/>
            <person name="Detter J.C."/>
            <person name="Durkin C."/>
            <person name="Falciatore A."/>
            <person name="Fournet J."/>
            <person name="Haruta M."/>
            <person name="Huysman M.J."/>
            <person name="Jenkins B.D."/>
            <person name="Jiroutova K."/>
            <person name="Jorgensen R.E."/>
            <person name="Joubert Y."/>
            <person name="Kaplan A."/>
            <person name="Kroger N."/>
            <person name="Kroth P.G."/>
            <person name="La Roche J."/>
            <person name="Lindquist E."/>
            <person name="Lommer M."/>
            <person name="Martin-Jezequel V."/>
            <person name="Lopez P.J."/>
            <person name="Lucas S."/>
            <person name="Mangogna M."/>
            <person name="McGinnis K."/>
            <person name="Medlin L.K."/>
            <person name="Montsant A."/>
            <person name="Oudot-Le Secq M.P."/>
            <person name="Napoli C."/>
            <person name="Obornik M."/>
            <person name="Parker M.S."/>
            <person name="Petit J.L."/>
            <person name="Porcel B.M."/>
            <person name="Poulsen N."/>
            <person name="Robison M."/>
            <person name="Rychlewski L."/>
            <person name="Rynearson T.A."/>
            <person name="Schmutz J."/>
            <person name="Shapiro H."/>
            <person name="Siaut M."/>
            <person name="Stanley M."/>
            <person name="Sussman M.R."/>
            <person name="Taylor A.R."/>
            <person name="Vardi A."/>
            <person name="von Dassow P."/>
            <person name="Vyverman W."/>
            <person name="Willis A."/>
            <person name="Wyrwicz L.S."/>
            <person name="Rokhsar D.S."/>
            <person name="Weissenbach J."/>
            <person name="Armbrust E.V."/>
            <person name="Green B.R."/>
            <person name="Van de Peer Y."/>
            <person name="Grigoriev I.V."/>
        </authorList>
    </citation>
    <scope>NUCLEOTIDE SEQUENCE [LARGE SCALE GENOMIC DNA]</scope>
    <source>
        <strain evidence="4 5">CCMP1335</strain>
    </source>
</reference>
<sequence length="512" mass="53264">MILKLAPLLLLSVLYCSNESAAFAPSSTIIVVPRASSSSLAMANIEDEQNVDFSRRGTAGTFFRGLTAGAAVVGTSNFISMRNVEAAYAAEFSDGNGASSSAKEVVESALGNDNNAVTAVSSSVEYRNSLSEMDPQLLAAGAVGAAAFFGFAANSQSNMEQDGSTSSAPSVDPKVEAAAKALQKAAQPVPYGLQAGRNYYNGVEIAKTDKAAVPAPPTPPPAAPAQPVAAVISTKPVPISEPKKGRKTWYDNPTPYGIQNKGKNPFLKDIEENCDAGKVTPDCTESIKEYLADLSDTGVKATSEETSTIIGYLDSLNSNSSSVGGGQKTAAFASYLDALPVGEARAPTSAAAVKSYLDTISSGNAAPMKKNMAPPKPQMRTPPSPPQQQQPAVVVAPPAPIIQQVDLTPYNNRLTSVENRVSALETKVDQIPNQVFSRMEEWQSQQEGRLSGEVKRIWDELEDSRESGVVNGGAAPEVVAPMAVVATSAPAVPVAAAPKRGGPGGYLDSLTP</sequence>
<dbReference type="GeneID" id="7445254"/>
<feature type="region of interest" description="Disordered" evidence="1">
    <location>
        <begin position="363"/>
        <end position="391"/>
    </location>
</feature>
<feature type="compositionally biased region" description="Low complexity" evidence="1">
    <location>
        <begin position="364"/>
        <end position="373"/>
    </location>
</feature>
<dbReference type="HOGENOM" id="CLU_532676_0_0_1"/>
<dbReference type="EMBL" id="CM000638">
    <property type="protein sequence ID" value="EED96135.1"/>
    <property type="molecule type" value="Genomic_DNA"/>
</dbReference>
<accession>B8BSI9</accession>
<feature type="signal peptide" evidence="2">
    <location>
        <begin position="1"/>
        <end position="22"/>
    </location>
</feature>
<dbReference type="AlphaFoldDB" id="B8BSI9"/>
<protein>
    <recommendedName>
        <fullName evidence="3">Diatom pyrenoid component 2 domain-containing protein</fullName>
    </recommendedName>
</protein>
<evidence type="ECO:0000313" key="5">
    <source>
        <dbReference type="Proteomes" id="UP000001449"/>
    </source>
</evidence>
<evidence type="ECO:0000256" key="2">
    <source>
        <dbReference type="SAM" id="SignalP"/>
    </source>
</evidence>
<dbReference type="RefSeq" id="XP_002286494.1">
    <property type="nucleotide sequence ID" value="XM_002286458.1"/>
</dbReference>
<proteinExistence type="predicted"/>
<organism evidence="4 5">
    <name type="scientific">Thalassiosira pseudonana</name>
    <name type="common">Marine diatom</name>
    <name type="synonym">Cyclotella nana</name>
    <dbReference type="NCBI Taxonomy" id="35128"/>
    <lineage>
        <taxon>Eukaryota</taxon>
        <taxon>Sar</taxon>
        <taxon>Stramenopiles</taxon>
        <taxon>Ochrophyta</taxon>
        <taxon>Bacillariophyta</taxon>
        <taxon>Coscinodiscophyceae</taxon>
        <taxon>Thalassiosirophycidae</taxon>
        <taxon>Thalassiosirales</taxon>
        <taxon>Thalassiosiraceae</taxon>
        <taxon>Thalassiosira</taxon>
    </lineage>
</organism>
<dbReference type="Pfam" id="PF25193">
    <property type="entry name" value="DPC1"/>
    <property type="match status" value="1"/>
</dbReference>
<evidence type="ECO:0000259" key="3">
    <source>
        <dbReference type="Pfam" id="PF25195"/>
    </source>
</evidence>
<feature type="domain" description="Diatom pyrenoid component 2" evidence="3">
    <location>
        <begin position="269"/>
        <end position="368"/>
    </location>
</feature>
<dbReference type="Pfam" id="PF25195">
    <property type="entry name" value="DPC2"/>
    <property type="match status" value="1"/>
</dbReference>
<feature type="compositionally biased region" description="Pro residues" evidence="1">
    <location>
        <begin position="374"/>
        <end position="388"/>
    </location>
</feature>
<feature type="region of interest" description="Disordered" evidence="1">
    <location>
        <begin position="240"/>
        <end position="264"/>
    </location>
</feature>
<evidence type="ECO:0000313" key="4">
    <source>
        <dbReference type="EMBL" id="EED96135.1"/>
    </source>
</evidence>
<dbReference type="eggNOG" id="ENOG502TA2S">
    <property type="taxonomic scope" value="Eukaryota"/>
</dbReference>
<keyword evidence="5" id="KW-1185">Reference proteome</keyword>
<reference evidence="4 5" key="1">
    <citation type="journal article" date="2004" name="Science">
        <title>The genome of the diatom Thalassiosira pseudonana: ecology, evolution, and metabolism.</title>
        <authorList>
            <person name="Armbrust E.V."/>
            <person name="Berges J.A."/>
            <person name="Bowler C."/>
            <person name="Green B.R."/>
            <person name="Martinez D."/>
            <person name="Putnam N.H."/>
            <person name="Zhou S."/>
            <person name="Allen A.E."/>
            <person name="Apt K.E."/>
            <person name="Bechner M."/>
            <person name="Brzezinski M.A."/>
            <person name="Chaal B.K."/>
            <person name="Chiovitti A."/>
            <person name="Davis A.K."/>
            <person name="Demarest M.S."/>
            <person name="Detter J.C."/>
            <person name="Glavina T."/>
            <person name="Goodstein D."/>
            <person name="Hadi M.Z."/>
            <person name="Hellsten U."/>
            <person name="Hildebrand M."/>
            <person name="Jenkins B.D."/>
            <person name="Jurka J."/>
            <person name="Kapitonov V.V."/>
            <person name="Kroger N."/>
            <person name="Lau W.W."/>
            <person name="Lane T.W."/>
            <person name="Larimer F.W."/>
            <person name="Lippmeier J.C."/>
            <person name="Lucas S."/>
            <person name="Medina M."/>
            <person name="Montsant A."/>
            <person name="Obornik M."/>
            <person name="Parker M.S."/>
            <person name="Palenik B."/>
            <person name="Pazour G.J."/>
            <person name="Richardson P.M."/>
            <person name="Rynearson T.A."/>
            <person name="Saito M.A."/>
            <person name="Schwartz D.C."/>
            <person name="Thamatrakoln K."/>
            <person name="Valentin K."/>
            <person name="Vardi A."/>
            <person name="Wilkerson F.P."/>
            <person name="Rokhsar D.S."/>
        </authorList>
    </citation>
    <scope>NUCLEOTIDE SEQUENCE [LARGE SCALE GENOMIC DNA]</scope>
    <source>
        <strain evidence="4 5">CCMP1335</strain>
    </source>
</reference>
<dbReference type="PaxDb" id="35128-Thaps21081"/>
<dbReference type="InterPro" id="IPR057484">
    <property type="entry name" value="DPC1"/>
</dbReference>
<dbReference type="InterPro" id="IPR057486">
    <property type="entry name" value="DPC2"/>
</dbReference>
<gene>
    <name evidence="4" type="ORF">THAPSDRAFT_21081</name>
</gene>